<dbReference type="EMBL" id="PKPP01000456">
    <property type="protein sequence ID" value="PWA92550.1"/>
    <property type="molecule type" value="Genomic_DNA"/>
</dbReference>
<dbReference type="AlphaFoldDB" id="A0A2U1Q3G1"/>
<evidence type="ECO:0000256" key="1">
    <source>
        <dbReference type="ARBA" id="ARBA00022614"/>
    </source>
</evidence>
<evidence type="ECO:0000313" key="3">
    <source>
        <dbReference type="EMBL" id="PWA92550.1"/>
    </source>
</evidence>
<dbReference type="PANTHER" id="PTHR48064">
    <property type="entry name" value="OS01G0750400 PROTEIN"/>
    <property type="match status" value="1"/>
</dbReference>
<dbReference type="PANTHER" id="PTHR48064:SF1">
    <property type="entry name" value="RECEPTOR-LIKE PROTEIN 51-RELATED"/>
    <property type="match status" value="1"/>
</dbReference>
<dbReference type="OrthoDB" id="676979at2759"/>
<dbReference type="Gene3D" id="3.80.10.10">
    <property type="entry name" value="Ribonuclease Inhibitor"/>
    <property type="match status" value="1"/>
</dbReference>
<sequence length="392" mass="44106">MKSLRTITLSNTHLTGFLPKDWSTKLTHIDFSRNKLKGTIPTSLNVLKNLKVLNFSSNNLIGVIPDSFGGLVSLEKLSLSSNSLSGPIPGSMSNILGLVHLDLGSNQLNGVIPEFISEMRELKYLNLENNRFHGVLPFNESFIKKLDVFKITGNEDLCYNHLKFSKDVRLGIASCDKHGMPVLPQPPKTNETSSWHHRTNTLAPLYHDRTAMTLPPQHHCTSSWIGHRLLYHHYFSISNFESSQMAPTQSWSLVWFGGLFVVFHKTGSSRVSEIVLEMIELRELDTPRAILRQTLRVTSAWNTFGKKSHPESGHFSPDGQFLVSCSVDGFIERRIFTSRKNLRLVYSDQSVDVVNNVASLKYVAKDVAKPVAKGHFSCSGRSRKSRLKKMIC</sequence>
<dbReference type="Pfam" id="PF13855">
    <property type="entry name" value="LRR_8"/>
    <property type="match status" value="1"/>
</dbReference>
<accession>A0A2U1Q3G1</accession>
<gene>
    <name evidence="3" type="ORF">CTI12_AA078890</name>
</gene>
<reference evidence="3 4" key="1">
    <citation type="journal article" date="2018" name="Mol. Plant">
        <title>The genome of Artemisia annua provides insight into the evolution of Asteraceae family and artemisinin biosynthesis.</title>
        <authorList>
            <person name="Shen Q."/>
            <person name="Zhang L."/>
            <person name="Liao Z."/>
            <person name="Wang S."/>
            <person name="Yan T."/>
            <person name="Shi P."/>
            <person name="Liu M."/>
            <person name="Fu X."/>
            <person name="Pan Q."/>
            <person name="Wang Y."/>
            <person name="Lv Z."/>
            <person name="Lu X."/>
            <person name="Zhang F."/>
            <person name="Jiang W."/>
            <person name="Ma Y."/>
            <person name="Chen M."/>
            <person name="Hao X."/>
            <person name="Li L."/>
            <person name="Tang Y."/>
            <person name="Lv G."/>
            <person name="Zhou Y."/>
            <person name="Sun X."/>
            <person name="Brodelius P.E."/>
            <person name="Rose J.K.C."/>
            <person name="Tang K."/>
        </authorList>
    </citation>
    <scope>NUCLEOTIDE SEQUENCE [LARGE SCALE GENOMIC DNA]</scope>
    <source>
        <strain evidence="4">cv. Huhao1</strain>
        <tissue evidence="3">Leaf</tissue>
    </source>
</reference>
<dbReference type="InterPro" id="IPR053038">
    <property type="entry name" value="RLP_Defense"/>
</dbReference>
<dbReference type="SUPFAM" id="SSF52058">
    <property type="entry name" value="L domain-like"/>
    <property type="match status" value="1"/>
</dbReference>
<name>A0A2U1Q3G1_ARTAN</name>
<evidence type="ECO:0000256" key="2">
    <source>
        <dbReference type="ARBA" id="ARBA00022737"/>
    </source>
</evidence>
<dbReference type="STRING" id="35608.A0A2U1Q3G1"/>
<keyword evidence="4" id="KW-1185">Reference proteome</keyword>
<dbReference type="FunFam" id="3.80.10.10:FF:000383">
    <property type="entry name" value="Leucine-rich repeat receptor protein kinase EMS1"/>
    <property type="match status" value="1"/>
</dbReference>
<keyword evidence="1" id="KW-0433">Leucine-rich repeat</keyword>
<protein>
    <submittedName>
        <fullName evidence="3">Uncharacterized protein</fullName>
    </submittedName>
</protein>
<dbReference type="Pfam" id="PF00560">
    <property type="entry name" value="LRR_1"/>
    <property type="match status" value="2"/>
</dbReference>
<dbReference type="Proteomes" id="UP000245207">
    <property type="component" value="Unassembled WGS sequence"/>
</dbReference>
<organism evidence="3 4">
    <name type="scientific">Artemisia annua</name>
    <name type="common">Sweet wormwood</name>
    <dbReference type="NCBI Taxonomy" id="35608"/>
    <lineage>
        <taxon>Eukaryota</taxon>
        <taxon>Viridiplantae</taxon>
        <taxon>Streptophyta</taxon>
        <taxon>Embryophyta</taxon>
        <taxon>Tracheophyta</taxon>
        <taxon>Spermatophyta</taxon>
        <taxon>Magnoliopsida</taxon>
        <taxon>eudicotyledons</taxon>
        <taxon>Gunneridae</taxon>
        <taxon>Pentapetalae</taxon>
        <taxon>asterids</taxon>
        <taxon>campanulids</taxon>
        <taxon>Asterales</taxon>
        <taxon>Asteraceae</taxon>
        <taxon>Asteroideae</taxon>
        <taxon>Anthemideae</taxon>
        <taxon>Artemisiinae</taxon>
        <taxon>Artemisia</taxon>
    </lineage>
</organism>
<evidence type="ECO:0000313" key="4">
    <source>
        <dbReference type="Proteomes" id="UP000245207"/>
    </source>
</evidence>
<dbReference type="InterPro" id="IPR001611">
    <property type="entry name" value="Leu-rich_rpt"/>
</dbReference>
<dbReference type="InterPro" id="IPR032675">
    <property type="entry name" value="LRR_dom_sf"/>
</dbReference>
<comment type="caution">
    <text evidence="3">The sequence shown here is derived from an EMBL/GenBank/DDBJ whole genome shotgun (WGS) entry which is preliminary data.</text>
</comment>
<keyword evidence="2" id="KW-0677">Repeat</keyword>
<proteinExistence type="predicted"/>